<dbReference type="PANTHER" id="PTHR46065">
    <property type="entry name" value="E3 UBIQUITIN-PROTEIN LIGASE MARCH 2/3 FAMILY MEMBER"/>
    <property type="match status" value="1"/>
</dbReference>
<dbReference type="GO" id="GO:0016020">
    <property type="term" value="C:membrane"/>
    <property type="evidence" value="ECO:0007669"/>
    <property type="project" value="UniProtKB-SubCell"/>
</dbReference>
<evidence type="ECO:0000256" key="6">
    <source>
        <dbReference type="ARBA" id="ARBA00022786"/>
    </source>
</evidence>
<dbReference type="AlphaFoldDB" id="A0AAU9XAV9"/>
<evidence type="ECO:0000313" key="14">
    <source>
        <dbReference type="Proteomes" id="UP001159428"/>
    </source>
</evidence>
<dbReference type="GO" id="GO:0004842">
    <property type="term" value="F:ubiquitin-protein transferase activity"/>
    <property type="evidence" value="ECO:0007669"/>
    <property type="project" value="TreeGrafter"/>
</dbReference>
<feature type="transmembrane region" description="Helical" evidence="11">
    <location>
        <begin position="162"/>
        <end position="191"/>
    </location>
</feature>
<keyword evidence="14" id="KW-1185">Reference proteome</keyword>
<evidence type="ECO:0000256" key="10">
    <source>
        <dbReference type="SAM" id="MobiDB-lite"/>
    </source>
</evidence>
<keyword evidence="7" id="KW-0862">Zinc</keyword>
<keyword evidence="4" id="KW-0479">Metal-binding</keyword>
<evidence type="ECO:0000259" key="12">
    <source>
        <dbReference type="PROSITE" id="PS51292"/>
    </source>
</evidence>
<dbReference type="PROSITE" id="PS51292">
    <property type="entry name" value="ZF_RING_CH"/>
    <property type="match status" value="1"/>
</dbReference>
<feature type="region of interest" description="Disordered" evidence="10">
    <location>
        <begin position="1"/>
        <end position="35"/>
    </location>
</feature>
<dbReference type="EMBL" id="CALNXJ010000036">
    <property type="protein sequence ID" value="CAH3142035.1"/>
    <property type="molecule type" value="Genomic_DNA"/>
</dbReference>
<keyword evidence="3 11" id="KW-0812">Transmembrane</keyword>
<evidence type="ECO:0000256" key="4">
    <source>
        <dbReference type="ARBA" id="ARBA00022723"/>
    </source>
</evidence>
<proteinExistence type="predicted"/>
<evidence type="ECO:0000256" key="7">
    <source>
        <dbReference type="ARBA" id="ARBA00022833"/>
    </source>
</evidence>
<evidence type="ECO:0000256" key="9">
    <source>
        <dbReference type="ARBA" id="ARBA00023136"/>
    </source>
</evidence>
<name>A0AAU9XAV9_9CNID</name>
<dbReference type="Proteomes" id="UP001159428">
    <property type="component" value="Unassembled WGS sequence"/>
</dbReference>
<dbReference type="GO" id="GO:0008270">
    <property type="term" value="F:zinc ion binding"/>
    <property type="evidence" value="ECO:0007669"/>
    <property type="project" value="UniProtKB-KW"/>
</dbReference>
<evidence type="ECO:0000256" key="2">
    <source>
        <dbReference type="ARBA" id="ARBA00022679"/>
    </source>
</evidence>
<gene>
    <name evidence="13" type="ORF">PMEA_00019911</name>
</gene>
<protein>
    <recommendedName>
        <fullName evidence="12">RING-CH-type domain-containing protein</fullName>
    </recommendedName>
</protein>
<reference evidence="13 14" key="1">
    <citation type="submission" date="2022-05" db="EMBL/GenBank/DDBJ databases">
        <authorList>
            <consortium name="Genoscope - CEA"/>
            <person name="William W."/>
        </authorList>
    </citation>
    <scope>NUCLEOTIDE SEQUENCE [LARGE SCALE GENOMIC DNA]</scope>
</reference>
<dbReference type="SMART" id="SM00744">
    <property type="entry name" value="RINGv"/>
    <property type="match status" value="1"/>
</dbReference>
<accession>A0AAU9XAV9</accession>
<evidence type="ECO:0000256" key="8">
    <source>
        <dbReference type="ARBA" id="ARBA00022989"/>
    </source>
</evidence>
<evidence type="ECO:0000256" key="11">
    <source>
        <dbReference type="SAM" id="Phobius"/>
    </source>
</evidence>
<dbReference type="SUPFAM" id="SSF57850">
    <property type="entry name" value="RING/U-box"/>
    <property type="match status" value="1"/>
</dbReference>
<feature type="compositionally biased region" description="Polar residues" evidence="10">
    <location>
        <begin position="19"/>
        <end position="35"/>
    </location>
</feature>
<dbReference type="InterPro" id="IPR011016">
    <property type="entry name" value="Znf_RING-CH"/>
</dbReference>
<feature type="transmembrane region" description="Helical" evidence="11">
    <location>
        <begin position="120"/>
        <end position="142"/>
    </location>
</feature>
<keyword evidence="8 11" id="KW-1133">Transmembrane helix</keyword>
<comment type="subcellular location">
    <subcellularLocation>
        <location evidence="1">Membrane</location>
        <topology evidence="1">Multi-pass membrane protein</topology>
    </subcellularLocation>
</comment>
<keyword evidence="5" id="KW-0863">Zinc-finger</keyword>
<dbReference type="PANTHER" id="PTHR46065:SF3">
    <property type="entry name" value="FI20425P1"/>
    <property type="match status" value="1"/>
</dbReference>
<dbReference type="GO" id="GO:0016567">
    <property type="term" value="P:protein ubiquitination"/>
    <property type="evidence" value="ECO:0007669"/>
    <property type="project" value="TreeGrafter"/>
</dbReference>
<feature type="compositionally biased region" description="Basic and acidic residues" evidence="10">
    <location>
        <begin position="1"/>
        <end position="18"/>
    </location>
</feature>
<comment type="caution">
    <text evidence="13">The sequence shown here is derived from an EMBL/GenBank/DDBJ whole genome shotgun (WGS) entry which is preliminary data.</text>
</comment>
<keyword evidence="2" id="KW-0808">Transferase</keyword>
<organism evidence="13 14">
    <name type="scientific">Pocillopora meandrina</name>
    <dbReference type="NCBI Taxonomy" id="46732"/>
    <lineage>
        <taxon>Eukaryota</taxon>
        <taxon>Metazoa</taxon>
        <taxon>Cnidaria</taxon>
        <taxon>Anthozoa</taxon>
        <taxon>Hexacorallia</taxon>
        <taxon>Scleractinia</taxon>
        <taxon>Astrocoeniina</taxon>
        <taxon>Pocilloporidae</taxon>
        <taxon>Pocillopora</taxon>
    </lineage>
</organism>
<feature type="domain" description="RING-CH-type" evidence="12">
    <location>
        <begin position="30"/>
        <end position="95"/>
    </location>
</feature>
<dbReference type="Pfam" id="PF12906">
    <property type="entry name" value="RINGv"/>
    <property type="match status" value="1"/>
</dbReference>
<evidence type="ECO:0000256" key="5">
    <source>
        <dbReference type="ARBA" id="ARBA00022771"/>
    </source>
</evidence>
<evidence type="ECO:0000313" key="13">
    <source>
        <dbReference type="EMBL" id="CAH3142035.1"/>
    </source>
</evidence>
<evidence type="ECO:0000256" key="1">
    <source>
        <dbReference type="ARBA" id="ARBA00004141"/>
    </source>
</evidence>
<dbReference type="Gene3D" id="3.30.40.10">
    <property type="entry name" value="Zinc/RING finger domain, C3HC4 (zinc finger)"/>
    <property type="match status" value="1"/>
</dbReference>
<keyword evidence="6" id="KW-0833">Ubl conjugation pathway</keyword>
<dbReference type="InterPro" id="IPR013083">
    <property type="entry name" value="Znf_RING/FYVE/PHD"/>
</dbReference>
<sequence>MKDNQAEDMKDDNDKEHSTPLSTERLSLSGVGRSSPSCRICQSSRRSVQELGELLDSPCHCRGTLGFVHKHCIETWLRVRKQDTCELCHFKFETRWRYKPFREWQFIQVFEMLNSNEKGVLMLGFVNFLLFILEIPFLYYIFKMNSKYFADHINSSDESQDNFSGVIALLLTLLLFFSMVLFASSIIFIVFGFKMLRKVLGYNREVILIIPKRRLEESMEDEHVV</sequence>
<keyword evidence="9 11" id="KW-0472">Membrane</keyword>
<evidence type="ECO:0000256" key="3">
    <source>
        <dbReference type="ARBA" id="ARBA00022692"/>
    </source>
</evidence>